<dbReference type="Proteomes" id="UP001055303">
    <property type="component" value="Unassembled WGS sequence"/>
</dbReference>
<dbReference type="EMBL" id="CABFVH010000007">
    <property type="protein sequence ID" value="VUF12074.1"/>
    <property type="molecule type" value="Genomic_DNA"/>
</dbReference>
<dbReference type="AlphaFoldDB" id="A0A564FW27"/>
<gene>
    <name evidence="1" type="ORF">IFDJLNFL_0958</name>
    <name evidence="2" type="ORF">MTDSW087_01762</name>
</gene>
<keyword evidence="4" id="KW-1185">Reference proteome</keyword>
<proteinExistence type="predicted"/>
<dbReference type="EMBL" id="BPQI01000017">
    <property type="protein sequence ID" value="GJD55076.1"/>
    <property type="molecule type" value="Genomic_DNA"/>
</dbReference>
<accession>A0A564FW27</accession>
<evidence type="ECO:0000313" key="1">
    <source>
        <dbReference type="EMBL" id="GJD55076.1"/>
    </source>
</evidence>
<dbReference type="RefSeq" id="WP_144762857.1">
    <property type="nucleotide sequence ID" value="NZ_BPQI01000017.1"/>
</dbReference>
<evidence type="ECO:0008006" key="5">
    <source>
        <dbReference type="Google" id="ProtNLM"/>
    </source>
</evidence>
<dbReference type="Proteomes" id="UP000401717">
    <property type="component" value="Unassembled WGS sequence"/>
</dbReference>
<reference evidence="2 3" key="1">
    <citation type="submission" date="2019-06" db="EMBL/GenBank/DDBJ databases">
        <authorList>
            <person name="Rodrigo-Torres L."/>
            <person name="Arahal R. D."/>
            <person name="Lucena T."/>
        </authorList>
    </citation>
    <scope>NUCLEOTIDE SEQUENCE [LARGE SCALE GENOMIC DNA]</scope>
    <source>
        <strain evidence="2 3">SW08-7</strain>
    </source>
</reference>
<reference evidence="1" key="2">
    <citation type="journal article" date="2021" name="Front. Microbiol.">
        <title>Comprehensive Comparative Genomics and Phenotyping of Methylobacterium Species.</title>
        <authorList>
            <person name="Alessa O."/>
            <person name="Ogura Y."/>
            <person name="Fujitani Y."/>
            <person name="Takami H."/>
            <person name="Hayashi T."/>
            <person name="Sahin N."/>
            <person name="Tani A."/>
        </authorList>
    </citation>
    <scope>NUCLEOTIDE SEQUENCE</scope>
    <source>
        <strain evidence="1">DSM 22415</strain>
    </source>
</reference>
<organism evidence="2 3">
    <name type="scientific">Methylobacterium dankookense</name>
    <dbReference type="NCBI Taxonomy" id="560405"/>
    <lineage>
        <taxon>Bacteria</taxon>
        <taxon>Pseudomonadati</taxon>
        <taxon>Pseudomonadota</taxon>
        <taxon>Alphaproteobacteria</taxon>
        <taxon>Hyphomicrobiales</taxon>
        <taxon>Methylobacteriaceae</taxon>
        <taxon>Methylobacterium</taxon>
    </lineage>
</organism>
<protein>
    <recommendedName>
        <fullName evidence="5">UspA domain-containing protein</fullName>
    </recommendedName>
</protein>
<evidence type="ECO:0000313" key="2">
    <source>
        <dbReference type="EMBL" id="VUF12074.1"/>
    </source>
</evidence>
<reference evidence="1" key="3">
    <citation type="submission" date="2021-08" db="EMBL/GenBank/DDBJ databases">
        <authorList>
            <person name="Tani A."/>
            <person name="Ola A."/>
            <person name="Ogura Y."/>
            <person name="Katsura K."/>
            <person name="Hayashi T."/>
        </authorList>
    </citation>
    <scope>NUCLEOTIDE SEQUENCE</scope>
    <source>
        <strain evidence="1">DSM 22415</strain>
    </source>
</reference>
<evidence type="ECO:0000313" key="4">
    <source>
        <dbReference type="Proteomes" id="UP001055303"/>
    </source>
</evidence>
<evidence type="ECO:0000313" key="3">
    <source>
        <dbReference type="Proteomes" id="UP000401717"/>
    </source>
</evidence>
<dbReference type="OrthoDB" id="1495085at2"/>
<name>A0A564FW27_9HYPH</name>
<sequence>MQVLLVGYEPEAVDFSDPALPQGLDAQKIHKGIAAALEGMRGRGWTADHCLIRPDDQAGPLLKQKLASGRYDCLVIGAGIRTWPRHLPVFEILLNAARVAAPTVPIAFNTRPEDSADAVERVCGGKSASI</sequence>